<evidence type="ECO:0000256" key="1">
    <source>
        <dbReference type="ARBA" id="ARBA00004651"/>
    </source>
</evidence>
<feature type="transmembrane region" description="Helical" evidence="7">
    <location>
        <begin position="16"/>
        <end position="47"/>
    </location>
</feature>
<proteinExistence type="inferred from homology"/>
<dbReference type="PANTHER" id="PTHR30509:SF9">
    <property type="entry name" value="MULTIDRUG RESISTANCE PROTEIN MDTO"/>
    <property type="match status" value="1"/>
</dbReference>
<evidence type="ECO:0000256" key="2">
    <source>
        <dbReference type="ARBA" id="ARBA00022475"/>
    </source>
</evidence>
<evidence type="ECO:0000256" key="3">
    <source>
        <dbReference type="ARBA" id="ARBA00022692"/>
    </source>
</evidence>
<organism evidence="9 10">
    <name type="scientific">Clostridium disporicum</name>
    <dbReference type="NCBI Taxonomy" id="84024"/>
    <lineage>
        <taxon>Bacteria</taxon>
        <taxon>Bacillati</taxon>
        <taxon>Bacillota</taxon>
        <taxon>Clostridia</taxon>
        <taxon>Eubacteriales</taxon>
        <taxon>Clostridiaceae</taxon>
        <taxon>Clostridium</taxon>
    </lineage>
</organism>
<dbReference type="Pfam" id="PF13515">
    <property type="entry name" value="FUSC_2"/>
    <property type="match status" value="1"/>
</dbReference>
<evidence type="ECO:0000259" key="8">
    <source>
        <dbReference type="Pfam" id="PF13515"/>
    </source>
</evidence>
<evidence type="ECO:0000256" key="7">
    <source>
        <dbReference type="SAM" id="Phobius"/>
    </source>
</evidence>
<feature type="domain" description="Integral membrane bound transporter" evidence="8">
    <location>
        <begin position="355"/>
        <end position="475"/>
    </location>
</feature>
<sequence>MFKGINTYSMLKNGTIAVLTMFGVGILFGEKNIMLAFPIALTSAVLGRQNFKVKTFNKTIRIILMDLIIVTLAYISRLNIFIGIFINFISIFLIMYTITSPYDPTFYKPFIMLYAFTQYAWVPLNKMPARYLSVIFGVLVIVICNKIVNEINEKSLLGKSIYKALSLISEGLKDILEGNYTKKKELECTNIMRALAYKVYVSRYKDYLTTNLGQIQFKIFMDIEHLNLFLRKIEEGYSHKDITKREIEELISLLEQIKKFSNGNINVEQVVNETNRYVNKYIKEAKYGYEISVILINLSKNINSLNAVDRREINKVYEKWQRSYLDKTRYTFKEYFRKDSIRFKFAMRMAITLTLSLFIGEILGFYKIIWAIITIMSVIQPYYEDTLKKTKDRVVGNTIAIIFTGVAINLIDNKFVTIAILIASLYLLYAFKEYHKISLFAAIASISVSSLSNNINELLLYRIAYVIVGVLIVIIANKYIFPYKLQDGIRQLEEKVKRYNEMLLKEGKLYLQDEGDIHIVRDIIIHLTLMNQKLYLRNIQYGDENVDIFIDDNTYFAIEVGYSILMSYGKSKEFKEKKLEEISKLKLN</sequence>
<feature type="transmembrane region" description="Helical" evidence="7">
    <location>
        <begin position="59"/>
        <end position="75"/>
    </location>
</feature>
<feature type="transmembrane region" description="Helical" evidence="7">
    <location>
        <begin position="128"/>
        <end position="148"/>
    </location>
</feature>
<dbReference type="GO" id="GO:0005886">
    <property type="term" value="C:plasma membrane"/>
    <property type="evidence" value="ECO:0007669"/>
    <property type="project" value="UniProtKB-SubCell"/>
</dbReference>
<dbReference type="RefSeq" id="WP_070205658.1">
    <property type="nucleotide sequence ID" value="NZ_CABIXQ010000006.1"/>
</dbReference>
<reference evidence="9 10" key="1">
    <citation type="submission" date="2015-09" db="EMBL/GenBank/DDBJ databases">
        <authorList>
            <consortium name="Pathogen Informatics"/>
        </authorList>
    </citation>
    <scope>NUCLEOTIDE SEQUENCE [LARGE SCALE GENOMIC DNA]</scope>
    <source>
        <strain evidence="9 10">2789STDY5834856</strain>
    </source>
</reference>
<evidence type="ECO:0000256" key="5">
    <source>
        <dbReference type="ARBA" id="ARBA00023136"/>
    </source>
</evidence>
<dbReference type="EMBL" id="CYZX01000006">
    <property type="protein sequence ID" value="CUO18367.1"/>
    <property type="molecule type" value="Genomic_DNA"/>
</dbReference>
<comment type="subcellular location">
    <subcellularLocation>
        <location evidence="1">Cell membrane</location>
        <topology evidence="1">Multi-pass membrane protein</topology>
    </subcellularLocation>
</comment>
<comment type="similarity">
    <text evidence="6">Belongs to the YccS/YhfK family.</text>
</comment>
<dbReference type="InterPro" id="IPR049453">
    <property type="entry name" value="Memb_transporter_dom"/>
</dbReference>
<evidence type="ECO:0000313" key="9">
    <source>
        <dbReference type="EMBL" id="CUO18367.1"/>
    </source>
</evidence>
<keyword evidence="4 7" id="KW-1133">Transmembrane helix</keyword>
<gene>
    <name evidence="9" type="primary">yccS</name>
    <name evidence="9" type="ORF">ERS852471_01090</name>
</gene>
<protein>
    <submittedName>
        <fullName evidence="9">Membrane protein</fullName>
    </submittedName>
</protein>
<name>A0A174CZ83_9CLOT</name>
<keyword evidence="5 7" id="KW-0472">Membrane</keyword>
<feature type="transmembrane region" description="Helical" evidence="7">
    <location>
        <begin position="399"/>
        <end position="430"/>
    </location>
</feature>
<dbReference type="PANTHER" id="PTHR30509">
    <property type="entry name" value="P-HYDROXYBENZOIC ACID EFFLUX PUMP SUBUNIT-RELATED"/>
    <property type="match status" value="1"/>
</dbReference>
<dbReference type="Proteomes" id="UP000095594">
    <property type="component" value="Unassembled WGS sequence"/>
</dbReference>
<dbReference type="AlphaFoldDB" id="A0A174CZ83"/>
<evidence type="ECO:0000256" key="6">
    <source>
        <dbReference type="ARBA" id="ARBA00043993"/>
    </source>
</evidence>
<keyword evidence="3 7" id="KW-0812">Transmembrane</keyword>
<feature type="transmembrane region" description="Helical" evidence="7">
    <location>
        <begin position="459"/>
        <end position="481"/>
    </location>
</feature>
<evidence type="ECO:0000313" key="10">
    <source>
        <dbReference type="Proteomes" id="UP000095594"/>
    </source>
</evidence>
<evidence type="ECO:0000256" key="4">
    <source>
        <dbReference type="ARBA" id="ARBA00022989"/>
    </source>
</evidence>
<feature type="transmembrane region" description="Helical" evidence="7">
    <location>
        <begin position="81"/>
        <end position="98"/>
    </location>
</feature>
<keyword evidence="2" id="KW-1003">Cell membrane</keyword>
<accession>A0A174CZ83</accession>
<feature type="transmembrane region" description="Helical" evidence="7">
    <location>
        <begin position="350"/>
        <end position="379"/>
    </location>
</feature>